<protein>
    <recommendedName>
        <fullName evidence="3">CCHC-type domain-containing protein</fullName>
    </recommendedName>
</protein>
<comment type="caution">
    <text evidence="1">The sequence shown here is derived from an EMBL/GenBank/DDBJ whole genome shotgun (WGS) entry which is preliminary data.</text>
</comment>
<dbReference type="Proteomes" id="UP000887226">
    <property type="component" value="Unassembled WGS sequence"/>
</dbReference>
<evidence type="ECO:0000313" key="2">
    <source>
        <dbReference type="Proteomes" id="UP000887226"/>
    </source>
</evidence>
<sequence>IIIEFTNHHTANAFIENGMVYQDQLHECEQYSPESEVRQCLKCQEYGHSGTRCDKPQKCGWCSLPHTTQDCTTKYKRGSNGKEQKTRANCKGNHEAWHKLCPKMKAEIK</sequence>
<dbReference type="AlphaFoldDB" id="A0A9P7Z0G9"/>
<feature type="non-terminal residue" evidence="1">
    <location>
        <position position="1"/>
    </location>
</feature>
<feature type="non-terminal residue" evidence="1">
    <location>
        <position position="109"/>
    </location>
</feature>
<dbReference type="EMBL" id="MU254011">
    <property type="protein sequence ID" value="KAG9243036.1"/>
    <property type="molecule type" value="Genomic_DNA"/>
</dbReference>
<name>A0A9P7Z0G9_9HELO</name>
<gene>
    <name evidence="1" type="ORF">BJ878DRAFT_399789</name>
</gene>
<evidence type="ECO:0008006" key="3">
    <source>
        <dbReference type="Google" id="ProtNLM"/>
    </source>
</evidence>
<reference evidence="1" key="1">
    <citation type="journal article" date="2021" name="IMA Fungus">
        <title>Genomic characterization of three marine fungi, including Emericellopsis atlantica sp. nov. with signatures of a generalist lifestyle and marine biomass degradation.</title>
        <authorList>
            <person name="Hagestad O.C."/>
            <person name="Hou L."/>
            <person name="Andersen J.H."/>
            <person name="Hansen E.H."/>
            <person name="Altermark B."/>
            <person name="Li C."/>
            <person name="Kuhnert E."/>
            <person name="Cox R.J."/>
            <person name="Crous P.W."/>
            <person name="Spatafora J.W."/>
            <person name="Lail K."/>
            <person name="Amirebrahimi M."/>
            <person name="Lipzen A."/>
            <person name="Pangilinan J."/>
            <person name="Andreopoulos W."/>
            <person name="Hayes R.D."/>
            <person name="Ng V."/>
            <person name="Grigoriev I.V."/>
            <person name="Jackson S.A."/>
            <person name="Sutton T.D.S."/>
            <person name="Dobson A.D.W."/>
            <person name="Rama T."/>
        </authorList>
    </citation>
    <scope>NUCLEOTIDE SEQUENCE</scope>
    <source>
        <strain evidence="1">TRa3180A</strain>
    </source>
</reference>
<dbReference type="OrthoDB" id="3856898at2759"/>
<proteinExistence type="predicted"/>
<keyword evidence="2" id="KW-1185">Reference proteome</keyword>
<accession>A0A9P7Z0G9</accession>
<evidence type="ECO:0000313" key="1">
    <source>
        <dbReference type="EMBL" id="KAG9243036.1"/>
    </source>
</evidence>
<organism evidence="1 2">
    <name type="scientific">Calycina marina</name>
    <dbReference type="NCBI Taxonomy" id="1763456"/>
    <lineage>
        <taxon>Eukaryota</taxon>
        <taxon>Fungi</taxon>
        <taxon>Dikarya</taxon>
        <taxon>Ascomycota</taxon>
        <taxon>Pezizomycotina</taxon>
        <taxon>Leotiomycetes</taxon>
        <taxon>Helotiales</taxon>
        <taxon>Pezizellaceae</taxon>
        <taxon>Calycina</taxon>
    </lineage>
</organism>